<dbReference type="Proteomes" id="UP000626109">
    <property type="component" value="Unassembled WGS sequence"/>
</dbReference>
<dbReference type="Gene3D" id="3.40.50.150">
    <property type="entry name" value="Vaccinia Virus protein VP39"/>
    <property type="match status" value="1"/>
</dbReference>
<dbReference type="CDD" id="cd02440">
    <property type="entry name" value="AdoMet_MTases"/>
    <property type="match status" value="1"/>
</dbReference>
<accession>A0A813LJH1</accession>
<dbReference type="EMBL" id="CAJNNW010035108">
    <property type="protein sequence ID" value="CAE8725683.1"/>
    <property type="molecule type" value="Genomic_DNA"/>
</dbReference>
<evidence type="ECO:0000256" key="1">
    <source>
        <dbReference type="SAM" id="SignalP"/>
    </source>
</evidence>
<evidence type="ECO:0000313" key="3">
    <source>
        <dbReference type="Proteomes" id="UP000626109"/>
    </source>
</evidence>
<reference evidence="2" key="1">
    <citation type="submission" date="2021-02" db="EMBL/GenBank/DDBJ databases">
        <authorList>
            <person name="Dougan E. K."/>
            <person name="Rhodes N."/>
            <person name="Thang M."/>
            <person name="Chan C."/>
        </authorList>
    </citation>
    <scope>NUCLEOTIDE SEQUENCE</scope>
</reference>
<feature type="signal peptide" evidence="1">
    <location>
        <begin position="1"/>
        <end position="16"/>
    </location>
</feature>
<sequence>MHLRSLWSVCLWIAQAVNVTSLVVASGKDEMPITFRSELRLLVKPNVCWDAAGEYTFDRCCSSILEATDGNLFEVFEHRSELHGARRCFIGDLTYDYCCSLNANTPMSQAQHVNYNHAVWLVQLLSRRGMPARSLKVIQGAVLENWVTFKGIHLGQIPYQNVSVDGLLWSPLAVLLLELTEFRFPVDESRRFLDLAAGTGAASLVALARGFSVWSSDLRPESEWQRSASAVASFGPGSAEVTRLQTLSLDILDPASWPVDAFDVIHLVQLAQKSDGRKSAMGAICPAFRDLVRRLLRPGGVALYFRQQWLTDELNLEDAACLEVEFGLRVRAHMTGEALLPTLISLERLAA</sequence>
<gene>
    <name evidence="2" type="ORF">PGLA2088_LOCUS44244</name>
</gene>
<evidence type="ECO:0008006" key="4">
    <source>
        <dbReference type="Google" id="ProtNLM"/>
    </source>
</evidence>
<feature type="chain" id="PRO_5032985363" description="Methyltransferase domain-containing protein" evidence="1">
    <location>
        <begin position="17"/>
        <end position="351"/>
    </location>
</feature>
<dbReference type="InterPro" id="IPR029063">
    <property type="entry name" value="SAM-dependent_MTases_sf"/>
</dbReference>
<dbReference type="AlphaFoldDB" id="A0A813LJH1"/>
<keyword evidence="1" id="KW-0732">Signal</keyword>
<name>A0A813LJH1_POLGL</name>
<organism evidence="2 3">
    <name type="scientific">Polarella glacialis</name>
    <name type="common">Dinoflagellate</name>
    <dbReference type="NCBI Taxonomy" id="89957"/>
    <lineage>
        <taxon>Eukaryota</taxon>
        <taxon>Sar</taxon>
        <taxon>Alveolata</taxon>
        <taxon>Dinophyceae</taxon>
        <taxon>Suessiales</taxon>
        <taxon>Suessiaceae</taxon>
        <taxon>Polarella</taxon>
    </lineage>
</organism>
<comment type="caution">
    <text evidence="2">The sequence shown here is derived from an EMBL/GenBank/DDBJ whole genome shotgun (WGS) entry which is preliminary data.</text>
</comment>
<dbReference type="SUPFAM" id="SSF53335">
    <property type="entry name" value="S-adenosyl-L-methionine-dependent methyltransferases"/>
    <property type="match status" value="1"/>
</dbReference>
<protein>
    <recommendedName>
        <fullName evidence="4">Methyltransferase domain-containing protein</fullName>
    </recommendedName>
</protein>
<proteinExistence type="predicted"/>
<evidence type="ECO:0000313" key="2">
    <source>
        <dbReference type="EMBL" id="CAE8725683.1"/>
    </source>
</evidence>